<comment type="caution">
    <text evidence="2">The sequence shown here is derived from an EMBL/GenBank/DDBJ whole genome shotgun (WGS) entry which is preliminary data.</text>
</comment>
<evidence type="ECO:0000256" key="1">
    <source>
        <dbReference type="SAM" id="Phobius"/>
    </source>
</evidence>
<proteinExistence type="predicted"/>
<dbReference type="EMBL" id="JBHSWN010000001">
    <property type="protein sequence ID" value="MFC6792128.1"/>
    <property type="molecule type" value="Genomic_DNA"/>
</dbReference>
<protein>
    <submittedName>
        <fullName evidence="2">Phage holin family protein</fullName>
    </submittedName>
</protein>
<dbReference type="Pfam" id="PF07332">
    <property type="entry name" value="Phage_holin_3_6"/>
    <property type="match status" value="1"/>
</dbReference>
<keyword evidence="1" id="KW-0812">Transmembrane</keyword>
<name>A0ABW2BNU2_9HYPH</name>
<organism evidence="2 3">
    <name type="scientific">Methylobacterium komagatae</name>
    <dbReference type="NCBI Taxonomy" id="374425"/>
    <lineage>
        <taxon>Bacteria</taxon>
        <taxon>Pseudomonadati</taxon>
        <taxon>Pseudomonadota</taxon>
        <taxon>Alphaproteobacteria</taxon>
        <taxon>Hyphomicrobiales</taxon>
        <taxon>Methylobacteriaceae</taxon>
        <taxon>Methylobacterium</taxon>
    </lineage>
</organism>
<evidence type="ECO:0000313" key="2">
    <source>
        <dbReference type="EMBL" id="MFC6792128.1"/>
    </source>
</evidence>
<accession>A0ABW2BNU2</accession>
<dbReference type="Proteomes" id="UP001596292">
    <property type="component" value="Unassembled WGS sequence"/>
</dbReference>
<feature type="transmembrane region" description="Helical" evidence="1">
    <location>
        <begin position="77"/>
        <end position="99"/>
    </location>
</feature>
<keyword evidence="1" id="KW-1133">Transmembrane helix</keyword>
<dbReference type="RefSeq" id="WP_378973699.1">
    <property type="nucleotide sequence ID" value="NZ_JBHSWN010000001.1"/>
</dbReference>
<gene>
    <name evidence="2" type="ORF">ACFQE0_22635</name>
</gene>
<feature type="transmembrane region" description="Helical" evidence="1">
    <location>
        <begin position="43"/>
        <end position="65"/>
    </location>
</feature>
<dbReference type="InterPro" id="IPR009937">
    <property type="entry name" value="Phage_holin_3_6"/>
</dbReference>
<evidence type="ECO:0000313" key="3">
    <source>
        <dbReference type="Proteomes" id="UP001596292"/>
    </source>
</evidence>
<reference evidence="3" key="1">
    <citation type="journal article" date="2019" name="Int. J. Syst. Evol. Microbiol.">
        <title>The Global Catalogue of Microorganisms (GCM) 10K type strain sequencing project: providing services to taxonomists for standard genome sequencing and annotation.</title>
        <authorList>
            <consortium name="The Broad Institute Genomics Platform"/>
            <consortium name="The Broad Institute Genome Sequencing Center for Infectious Disease"/>
            <person name="Wu L."/>
            <person name="Ma J."/>
        </authorList>
    </citation>
    <scope>NUCLEOTIDE SEQUENCE [LARGE SCALE GENOMIC DNA]</scope>
    <source>
        <strain evidence="3">CCUG 48316</strain>
    </source>
</reference>
<keyword evidence="1" id="KW-0472">Membrane</keyword>
<sequence length="129" mass="13676">MRETVPLLPLLAAALRDGADHTAQMLRLARIETDATLRTWLRLAGILGTIPILAVATFFLGLDALVKIIAALSGAPLVSALIVAAPFIIVAGILAWFGARRMALSNLEPYRSWQKAGRSPGASRTHPAG</sequence>
<keyword evidence="3" id="KW-1185">Reference proteome</keyword>